<dbReference type="Gene3D" id="1.10.357.10">
    <property type="entry name" value="Tetracycline Repressor, domain 2"/>
    <property type="match status" value="1"/>
</dbReference>
<dbReference type="PANTHER" id="PTHR30055:SF234">
    <property type="entry name" value="HTH-TYPE TRANSCRIPTIONAL REGULATOR BETI"/>
    <property type="match status" value="1"/>
</dbReference>
<dbReference type="PANTHER" id="PTHR30055">
    <property type="entry name" value="HTH-TYPE TRANSCRIPTIONAL REGULATOR RUTR"/>
    <property type="match status" value="1"/>
</dbReference>
<evidence type="ECO:0000256" key="2">
    <source>
        <dbReference type="ARBA" id="ARBA00023125"/>
    </source>
</evidence>
<dbReference type="Proteomes" id="UP000295165">
    <property type="component" value="Unassembled WGS sequence"/>
</dbReference>
<dbReference type="InterPro" id="IPR050109">
    <property type="entry name" value="HTH-type_TetR-like_transc_reg"/>
</dbReference>
<dbReference type="SUPFAM" id="SSF46689">
    <property type="entry name" value="Homeodomain-like"/>
    <property type="match status" value="1"/>
</dbReference>
<dbReference type="GO" id="GO:0000976">
    <property type="term" value="F:transcription cis-regulatory region binding"/>
    <property type="evidence" value="ECO:0007669"/>
    <property type="project" value="TreeGrafter"/>
</dbReference>
<organism evidence="6 7">
    <name type="scientific">Mycobacteroides franklinii</name>
    <dbReference type="NCBI Taxonomy" id="948102"/>
    <lineage>
        <taxon>Bacteria</taxon>
        <taxon>Bacillati</taxon>
        <taxon>Actinomycetota</taxon>
        <taxon>Actinomycetes</taxon>
        <taxon>Mycobacteriales</taxon>
        <taxon>Mycobacteriaceae</taxon>
        <taxon>Mycobacteroides</taxon>
    </lineage>
</organism>
<dbReference type="PRINTS" id="PR00455">
    <property type="entry name" value="HTHTETR"/>
</dbReference>
<reference evidence="6 7" key="1">
    <citation type="journal article" date="2019" name="Sci. Rep.">
        <title>Extended insight into the Mycobacterium chelonae-abscessus complex through whole genome sequencing of Mycobacterium salmoniphilum outbreak and Mycobacterium salmoniphilum-like strains.</title>
        <authorList>
            <person name="Behra P.R.K."/>
            <person name="Das S."/>
            <person name="Pettersson B.M.F."/>
            <person name="Shirreff L."/>
            <person name="DuCote T."/>
            <person name="Jacobsson K.G."/>
            <person name="Ennis D.G."/>
            <person name="Kirsebom L.A."/>
        </authorList>
    </citation>
    <scope>NUCLEOTIDE SEQUENCE [LARGE SCALE GENOMIC DNA]</scope>
    <source>
        <strain evidence="6 7">CCUG 63697</strain>
    </source>
</reference>
<dbReference type="RefSeq" id="WP_134050032.1">
    <property type="nucleotide sequence ID" value="NZ_PECB01000002.1"/>
</dbReference>
<sequence>MTQLEPTVASARRRADAQRNRDKILTAAQAAFADPDADVSMAEIARRAGIGSATLYRNFADRRTLLEALYSAEITAICQAAETSDGTTPGARLDTWLRGFYDYFTHKRVLASELLEHVDGDSPVFNTGYARIIAAAGPLADAAHASGELRGDLTLEQVLALIASVANIPGDPAYRAPILNASLDALRSRG</sequence>
<evidence type="ECO:0000256" key="4">
    <source>
        <dbReference type="PROSITE-ProRule" id="PRU00335"/>
    </source>
</evidence>
<keyword evidence="1" id="KW-0805">Transcription regulation</keyword>
<accession>A0A4R8R643</accession>
<dbReference type="InterPro" id="IPR036271">
    <property type="entry name" value="Tet_transcr_reg_TetR-rel_C_sf"/>
</dbReference>
<keyword evidence="2 4" id="KW-0238">DNA-binding</keyword>
<evidence type="ECO:0000313" key="6">
    <source>
        <dbReference type="EMBL" id="TDZ48677.1"/>
    </source>
</evidence>
<dbReference type="InterPro" id="IPR009057">
    <property type="entry name" value="Homeodomain-like_sf"/>
</dbReference>
<feature type="domain" description="HTH tetR-type" evidence="5">
    <location>
        <begin position="18"/>
        <end position="77"/>
    </location>
</feature>
<dbReference type="AlphaFoldDB" id="A0A4R8R643"/>
<dbReference type="Pfam" id="PF00440">
    <property type="entry name" value="TetR_N"/>
    <property type="match status" value="1"/>
</dbReference>
<dbReference type="InterPro" id="IPR049445">
    <property type="entry name" value="TetR_SbtR-like_C"/>
</dbReference>
<dbReference type="PROSITE" id="PS50977">
    <property type="entry name" value="HTH_TETR_2"/>
    <property type="match status" value="1"/>
</dbReference>
<name>A0A4R8R643_9MYCO</name>
<evidence type="ECO:0000259" key="5">
    <source>
        <dbReference type="PROSITE" id="PS50977"/>
    </source>
</evidence>
<dbReference type="Pfam" id="PF21597">
    <property type="entry name" value="TetR_C_43"/>
    <property type="match status" value="1"/>
</dbReference>
<protein>
    <submittedName>
        <fullName evidence="6">Bacterial regulatory protein, tetR family</fullName>
    </submittedName>
</protein>
<dbReference type="InterPro" id="IPR001647">
    <property type="entry name" value="HTH_TetR"/>
</dbReference>
<keyword evidence="3" id="KW-0804">Transcription</keyword>
<keyword evidence="7" id="KW-1185">Reference proteome</keyword>
<feature type="DNA-binding region" description="H-T-H motif" evidence="4">
    <location>
        <begin position="40"/>
        <end position="59"/>
    </location>
</feature>
<dbReference type="GO" id="GO:0003700">
    <property type="term" value="F:DNA-binding transcription factor activity"/>
    <property type="evidence" value="ECO:0007669"/>
    <property type="project" value="TreeGrafter"/>
</dbReference>
<evidence type="ECO:0000313" key="7">
    <source>
        <dbReference type="Proteomes" id="UP000295165"/>
    </source>
</evidence>
<evidence type="ECO:0000256" key="1">
    <source>
        <dbReference type="ARBA" id="ARBA00023015"/>
    </source>
</evidence>
<evidence type="ECO:0000256" key="3">
    <source>
        <dbReference type="ARBA" id="ARBA00023163"/>
    </source>
</evidence>
<comment type="caution">
    <text evidence="6">The sequence shown here is derived from an EMBL/GenBank/DDBJ whole genome shotgun (WGS) entry which is preliminary data.</text>
</comment>
<dbReference type="SUPFAM" id="SSF48498">
    <property type="entry name" value="Tetracyclin repressor-like, C-terminal domain"/>
    <property type="match status" value="1"/>
</dbReference>
<gene>
    <name evidence="6" type="ORF">CCUG63697_03206</name>
</gene>
<dbReference type="EMBL" id="PECC01000028">
    <property type="protein sequence ID" value="TDZ48677.1"/>
    <property type="molecule type" value="Genomic_DNA"/>
</dbReference>
<proteinExistence type="predicted"/>